<dbReference type="AlphaFoldDB" id="A0A1J8QNA0"/>
<organism evidence="2 3">
    <name type="scientific">Rhizopogon vesiculosus</name>
    <dbReference type="NCBI Taxonomy" id="180088"/>
    <lineage>
        <taxon>Eukaryota</taxon>
        <taxon>Fungi</taxon>
        <taxon>Dikarya</taxon>
        <taxon>Basidiomycota</taxon>
        <taxon>Agaricomycotina</taxon>
        <taxon>Agaricomycetes</taxon>
        <taxon>Agaricomycetidae</taxon>
        <taxon>Boletales</taxon>
        <taxon>Suillineae</taxon>
        <taxon>Rhizopogonaceae</taxon>
        <taxon>Rhizopogon</taxon>
    </lineage>
</organism>
<proteinExistence type="predicted"/>
<evidence type="ECO:0000313" key="2">
    <source>
        <dbReference type="EMBL" id="OJA10866.1"/>
    </source>
</evidence>
<feature type="non-terminal residue" evidence="2">
    <location>
        <position position="1"/>
    </location>
</feature>
<dbReference type="OrthoDB" id="2690580at2759"/>
<sequence length="73" mass="7905">ACGSGSGSNTKKTSPPLNKAEEEALLAQLAEWQSSSKHEQKLILKTAISHAKLVAPKMDAHLLKERRTVCHSI</sequence>
<gene>
    <name evidence="2" type="ORF">AZE42_14168</name>
</gene>
<protein>
    <submittedName>
        <fullName evidence="2">Uncharacterized protein</fullName>
    </submittedName>
</protein>
<name>A0A1J8QNA0_9AGAM</name>
<evidence type="ECO:0000256" key="1">
    <source>
        <dbReference type="SAM" id="MobiDB-lite"/>
    </source>
</evidence>
<reference evidence="2 3" key="1">
    <citation type="submission" date="2016-03" db="EMBL/GenBank/DDBJ databases">
        <title>Comparative genomics of the ectomycorrhizal sister species Rhizopogon vinicolor and Rhizopogon vesiculosus (Basidiomycota: Boletales) reveals a divergence of the mating type B locus.</title>
        <authorList>
            <person name="Mujic A.B."/>
            <person name="Kuo A."/>
            <person name="Tritt A."/>
            <person name="Lipzen A."/>
            <person name="Chen C."/>
            <person name="Johnson J."/>
            <person name="Sharma A."/>
            <person name="Barry K."/>
            <person name="Grigoriev I.V."/>
            <person name="Spatafora J.W."/>
        </authorList>
    </citation>
    <scope>NUCLEOTIDE SEQUENCE [LARGE SCALE GENOMIC DNA]</scope>
    <source>
        <strain evidence="2 3">AM-OR11-056</strain>
    </source>
</reference>
<dbReference type="Proteomes" id="UP000183567">
    <property type="component" value="Unassembled WGS sequence"/>
</dbReference>
<accession>A0A1J8QNA0</accession>
<feature type="region of interest" description="Disordered" evidence="1">
    <location>
        <begin position="1"/>
        <end position="20"/>
    </location>
</feature>
<keyword evidence="3" id="KW-1185">Reference proteome</keyword>
<comment type="caution">
    <text evidence="2">The sequence shown here is derived from an EMBL/GenBank/DDBJ whole genome shotgun (WGS) entry which is preliminary data.</text>
</comment>
<dbReference type="EMBL" id="LVVM01005361">
    <property type="protein sequence ID" value="OJA10866.1"/>
    <property type="molecule type" value="Genomic_DNA"/>
</dbReference>
<evidence type="ECO:0000313" key="3">
    <source>
        <dbReference type="Proteomes" id="UP000183567"/>
    </source>
</evidence>